<accession>A0A9X9F6M9</accession>
<sequence length="217" mass="25566">MFSLARALEDSVEINGEKHRLDLSFDNVLLAFEVLEDDSISNDIEKVSIVLQLLFVDGIEFNSLETMILVYKEIMEQVIGAPKQTNDNDIKEQDDIEEAMDIERKERYYDLHQDAQYIYASFLQDYGMDLFDQQGRLHWKKFNALLMSLSDNTMFKKVIAIRQRKITKEMSKEERQELEEQQRIFALNKSREEIEFEGMDLIQKQEYALKMLREGGG</sequence>
<name>A0A9X9F6M9_BACCE</name>
<gene>
    <name evidence="1" type="ORF">FC695_12780</name>
</gene>
<reference evidence="1 2" key="1">
    <citation type="journal article" date="2019" name="Environ. Microbiol.">
        <title>An active ?-lactamase is a part of an orchestrated cell wall stress resistance network of Bacillus subtilis and related rhizosphere species.</title>
        <authorList>
            <person name="Bucher T."/>
            <person name="Keren-Paz A."/>
            <person name="Hausser J."/>
            <person name="Olender T."/>
            <person name="Cytryn E."/>
            <person name="Kolodkin-Gal I."/>
        </authorList>
    </citation>
    <scope>NUCLEOTIDE SEQUENCE [LARGE SCALE GENOMIC DNA]</scope>
    <source>
        <strain evidence="1 2">I32</strain>
    </source>
</reference>
<dbReference type="InterPro" id="IPR009660">
    <property type="entry name" value="Phage_A500_Gp15"/>
</dbReference>
<organism evidence="1 2">
    <name type="scientific">Bacillus cereus</name>
    <dbReference type="NCBI Taxonomy" id="1396"/>
    <lineage>
        <taxon>Bacteria</taxon>
        <taxon>Bacillati</taxon>
        <taxon>Bacillota</taxon>
        <taxon>Bacilli</taxon>
        <taxon>Bacillales</taxon>
        <taxon>Bacillaceae</taxon>
        <taxon>Bacillus</taxon>
        <taxon>Bacillus cereus group</taxon>
    </lineage>
</organism>
<dbReference type="AlphaFoldDB" id="A0A9X9F6M9"/>
<dbReference type="EMBL" id="SZOH01000754">
    <property type="protein sequence ID" value="TKJ03959.1"/>
    <property type="molecule type" value="Genomic_DNA"/>
</dbReference>
<comment type="caution">
    <text evidence="1">The sequence shown here is derived from an EMBL/GenBank/DDBJ whole genome shotgun (WGS) entry which is preliminary data.</text>
</comment>
<dbReference type="Proteomes" id="UP000308444">
    <property type="component" value="Unassembled WGS sequence"/>
</dbReference>
<evidence type="ECO:0008006" key="3">
    <source>
        <dbReference type="Google" id="ProtNLM"/>
    </source>
</evidence>
<proteinExistence type="predicted"/>
<evidence type="ECO:0000313" key="1">
    <source>
        <dbReference type="EMBL" id="TKJ03959.1"/>
    </source>
</evidence>
<dbReference type="Pfam" id="PF06854">
    <property type="entry name" value="Phage_Gp15"/>
    <property type="match status" value="1"/>
</dbReference>
<evidence type="ECO:0000313" key="2">
    <source>
        <dbReference type="Proteomes" id="UP000308444"/>
    </source>
</evidence>
<protein>
    <recommendedName>
        <fullName evidence="3">Bacteriophage Gp15 protein</fullName>
    </recommendedName>
</protein>